<dbReference type="AlphaFoldDB" id="A0A4V1QVA6"/>
<feature type="binding site" evidence="10 13">
    <location>
        <position position="36"/>
    </location>
    <ligand>
        <name>a divalent metal cation</name>
        <dbReference type="ChEBI" id="CHEBI:60240"/>
    </ligand>
</feature>
<organism evidence="15 16">
    <name type="scientific">Candidatus Borkfalkia ceftriaxoniphila</name>
    <dbReference type="NCBI Taxonomy" id="2508949"/>
    <lineage>
        <taxon>Bacteria</taxon>
        <taxon>Bacillati</taxon>
        <taxon>Bacillota</taxon>
        <taxon>Clostridia</taxon>
        <taxon>Christensenellales</taxon>
        <taxon>Christensenellaceae</taxon>
        <taxon>Candidatus Borkfalkia</taxon>
    </lineage>
</organism>
<evidence type="ECO:0000313" key="15">
    <source>
        <dbReference type="EMBL" id="RXZ61986.1"/>
    </source>
</evidence>
<dbReference type="HAMAP" id="MF_02227">
    <property type="entry name" value="RPE"/>
    <property type="match status" value="1"/>
</dbReference>
<dbReference type="CDD" id="cd00429">
    <property type="entry name" value="RPE"/>
    <property type="match status" value="1"/>
</dbReference>
<feature type="active site" description="Proton donor" evidence="10 12">
    <location>
        <position position="177"/>
    </location>
</feature>
<evidence type="ECO:0000256" key="2">
    <source>
        <dbReference type="ARBA" id="ARBA00001936"/>
    </source>
</evidence>
<evidence type="ECO:0000256" key="5">
    <source>
        <dbReference type="ARBA" id="ARBA00001954"/>
    </source>
</evidence>
<keyword evidence="10 11" id="KW-0119">Carbohydrate metabolism</keyword>
<dbReference type="OrthoDB" id="1645589at2"/>
<sequence>MKHIQIAPSILSADFSAMGQAVETLQQAGADLIHCDVMDGSFVPNITFGHHMVRDIRKHTSLPLDVHLMIERPERHVENFIKAGADIVTVHHEACGASLKDVLRLIRSLGAKCGAVINPDTPLSAVYGVLEEVDMLLVMSVFPGYGGQKFIPHVLEKTREARAIFDRCNPDADVEIDGGVNLQNCGGIVAAGVNILVAGNTVFCSDDMEGTIAALKRGK</sequence>
<dbReference type="GO" id="GO:0004750">
    <property type="term" value="F:D-ribulose-phosphate 3-epimerase activity"/>
    <property type="evidence" value="ECO:0007669"/>
    <property type="project" value="UniProtKB-UniRule"/>
</dbReference>
<comment type="pathway">
    <text evidence="10">Carbohydrate degradation.</text>
</comment>
<dbReference type="Gene3D" id="3.20.20.70">
    <property type="entry name" value="Aldolase class I"/>
    <property type="match status" value="1"/>
</dbReference>
<dbReference type="FunFam" id="3.20.20.70:FF:000004">
    <property type="entry name" value="Ribulose-phosphate 3-epimerase"/>
    <property type="match status" value="1"/>
</dbReference>
<dbReference type="InterPro" id="IPR011060">
    <property type="entry name" value="RibuloseP-bd_barrel"/>
</dbReference>
<evidence type="ECO:0000256" key="8">
    <source>
        <dbReference type="ARBA" id="ARBA00022723"/>
    </source>
</evidence>
<comment type="function">
    <text evidence="10">Catalyzes the reversible epimerization of D-ribulose 5-phosphate to D-xylulose 5-phosphate.</text>
</comment>
<dbReference type="InterPro" id="IPR026019">
    <property type="entry name" value="Ribul_P_3_epim"/>
</dbReference>
<dbReference type="RefSeq" id="WP_129225211.1">
    <property type="nucleotide sequence ID" value="NZ_SDOZ01000002.1"/>
</dbReference>
<feature type="active site" description="Proton acceptor" evidence="10 12">
    <location>
        <position position="36"/>
    </location>
</feature>
<comment type="similarity">
    <text evidence="6 10 11">Belongs to the ribulose-phosphate 3-epimerase family.</text>
</comment>
<keyword evidence="13" id="KW-0464">Manganese</keyword>
<dbReference type="NCBIfam" id="TIGR01163">
    <property type="entry name" value="rpe"/>
    <property type="match status" value="1"/>
</dbReference>
<comment type="caution">
    <text evidence="10">Lacks conserved residue(s) required for the propagation of feature annotation.</text>
</comment>
<feature type="binding site" evidence="10 14">
    <location>
        <position position="9"/>
    </location>
    <ligand>
        <name>substrate</name>
    </ligand>
</feature>
<evidence type="ECO:0000256" key="3">
    <source>
        <dbReference type="ARBA" id="ARBA00001941"/>
    </source>
</evidence>
<feature type="binding site" evidence="10 13">
    <location>
        <position position="177"/>
    </location>
    <ligand>
        <name>a divalent metal cation</name>
        <dbReference type="ChEBI" id="CHEBI:60240"/>
    </ligand>
</feature>
<dbReference type="InterPro" id="IPR000056">
    <property type="entry name" value="Ribul_P_3_epim-like"/>
</dbReference>
<evidence type="ECO:0000256" key="4">
    <source>
        <dbReference type="ARBA" id="ARBA00001947"/>
    </source>
</evidence>
<accession>A0A4V1QVA6</accession>
<protein>
    <recommendedName>
        <fullName evidence="7 10">Ribulose-phosphate 3-epimerase</fullName>
        <ecNumber evidence="7 10">5.1.3.1</ecNumber>
    </recommendedName>
</protein>
<evidence type="ECO:0000256" key="6">
    <source>
        <dbReference type="ARBA" id="ARBA00009541"/>
    </source>
</evidence>
<comment type="catalytic activity">
    <reaction evidence="1 10 11">
        <text>D-ribulose 5-phosphate = D-xylulose 5-phosphate</text>
        <dbReference type="Rhea" id="RHEA:13677"/>
        <dbReference type="ChEBI" id="CHEBI:57737"/>
        <dbReference type="ChEBI" id="CHEBI:58121"/>
        <dbReference type="EC" id="5.1.3.1"/>
    </reaction>
</comment>
<dbReference type="PIRSF" id="PIRSF001461">
    <property type="entry name" value="RPE"/>
    <property type="match status" value="1"/>
</dbReference>
<comment type="caution">
    <text evidence="15">The sequence shown here is derived from an EMBL/GenBank/DDBJ whole genome shotgun (WGS) entry which is preliminary data.</text>
</comment>
<evidence type="ECO:0000256" key="7">
    <source>
        <dbReference type="ARBA" id="ARBA00013188"/>
    </source>
</evidence>
<keyword evidence="8 10" id="KW-0479">Metal-binding</keyword>
<evidence type="ECO:0000256" key="10">
    <source>
        <dbReference type="HAMAP-Rule" id="MF_02227"/>
    </source>
</evidence>
<comment type="cofactor">
    <cofactor evidence="2">
        <name>Mn(2+)</name>
        <dbReference type="ChEBI" id="CHEBI:29035"/>
    </cofactor>
</comment>
<feature type="binding site" evidence="10 13">
    <location>
        <position position="34"/>
    </location>
    <ligand>
        <name>a divalent metal cation</name>
        <dbReference type="ChEBI" id="CHEBI:60240"/>
    </ligand>
</feature>
<dbReference type="EC" id="5.1.3.1" evidence="7 10"/>
<evidence type="ECO:0000256" key="9">
    <source>
        <dbReference type="ARBA" id="ARBA00023235"/>
    </source>
</evidence>
<feature type="binding site" evidence="14">
    <location>
        <position position="179"/>
    </location>
    <ligand>
        <name>substrate</name>
    </ligand>
</feature>
<keyword evidence="13" id="KW-0862">Zinc</keyword>
<reference evidence="15 16" key="1">
    <citation type="journal article" date="2019" name="Gut">
        <title>Antibiotics-induced monodominance of a novel gut bacterial order.</title>
        <authorList>
            <person name="Hildebrand F."/>
            <person name="Moitinho-Silva L."/>
            <person name="Blasche S."/>
            <person name="Jahn M.T."/>
            <person name="Gossmann T.I."/>
            <person name="Heuerta-Cepas J."/>
            <person name="Hercog R."/>
            <person name="Luetge M."/>
            <person name="Bahram M."/>
            <person name="Pryszlak A."/>
            <person name="Alves R.J."/>
            <person name="Waszak S.M."/>
            <person name="Zhu A."/>
            <person name="Ye L."/>
            <person name="Costea P.I."/>
            <person name="Aalvink S."/>
            <person name="Belzer C."/>
            <person name="Forslund S.K."/>
            <person name="Sunagawa S."/>
            <person name="Hentschel U."/>
            <person name="Merten C."/>
            <person name="Patil K.R."/>
            <person name="Benes V."/>
            <person name="Bork P."/>
        </authorList>
    </citation>
    <scope>NUCLEOTIDE SEQUENCE [LARGE SCALE GENOMIC DNA]</scope>
    <source>
        <strain evidence="15 16">HDS1380</strain>
    </source>
</reference>
<evidence type="ECO:0000256" key="12">
    <source>
        <dbReference type="PIRSR" id="PIRSR001461-1"/>
    </source>
</evidence>
<dbReference type="GO" id="GO:0005737">
    <property type="term" value="C:cytoplasm"/>
    <property type="evidence" value="ECO:0007669"/>
    <property type="project" value="UniProtKB-ARBA"/>
</dbReference>
<comment type="cofactor">
    <cofactor evidence="10 13">
        <name>a divalent metal cation</name>
        <dbReference type="ChEBI" id="CHEBI:60240"/>
    </cofactor>
    <text evidence="10 13">Binds 1 divalent metal cation per subunit.</text>
</comment>
<dbReference type="GO" id="GO:0006098">
    <property type="term" value="P:pentose-phosphate shunt"/>
    <property type="evidence" value="ECO:0007669"/>
    <property type="project" value="UniProtKB-UniRule"/>
</dbReference>
<feature type="binding site" evidence="10 14">
    <location>
        <position position="67"/>
    </location>
    <ligand>
        <name>substrate</name>
    </ligand>
</feature>
<evidence type="ECO:0000256" key="13">
    <source>
        <dbReference type="PIRSR" id="PIRSR001461-2"/>
    </source>
</evidence>
<feature type="binding site" evidence="10">
    <location>
        <begin position="177"/>
        <end position="179"/>
    </location>
    <ligand>
        <name>substrate</name>
    </ligand>
</feature>
<dbReference type="NCBIfam" id="NF004076">
    <property type="entry name" value="PRK05581.1-4"/>
    <property type="match status" value="1"/>
</dbReference>
<dbReference type="InterPro" id="IPR013785">
    <property type="entry name" value="Aldolase_TIM"/>
</dbReference>
<keyword evidence="13" id="KW-0170">Cobalt</keyword>
<proteinExistence type="inferred from homology"/>
<keyword evidence="16" id="KW-1185">Reference proteome</keyword>
<dbReference type="EMBL" id="SDOZ01000002">
    <property type="protein sequence ID" value="RXZ61986.1"/>
    <property type="molecule type" value="Genomic_DNA"/>
</dbReference>
<evidence type="ECO:0000256" key="11">
    <source>
        <dbReference type="PIRNR" id="PIRNR001461"/>
    </source>
</evidence>
<dbReference type="GO" id="GO:0019323">
    <property type="term" value="P:pentose catabolic process"/>
    <property type="evidence" value="ECO:0007669"/>
    <property type="project" value="UniProtKB-UniRule"/>
</dbReference>
<name>A0A4V1QVA6_9FIRM</name>
<feature type="binding site" evidence="10 13">
    <location>
        <position position="67"/>
    </location>
    <ligand>
        <name>a divalent metal cation</name>
        <dbReference type="ChEBI" id="CHEBI:60240"/>
    </ligand>
</feature>
<comment type="cofactor">
    <cofactor evidence="3">
        <name>Co(2+)</name>
        <dbReference type="ChEBI" id="CHEBI:48828"/>
    </cofactor>
</comment>
<dbReference type="Pfam" id="PF00834">
    <property type="entry name" value="Ribul_P_3_epim"/>
    <property type="match status" value="1"/>
</dbReference>
<keyword evidence="9 10" id="KW-0413">Isomerase</keyword>
<gene>
    <name evidence="10 15" type="primary">rpe</name>
    <name evidence="15" type="ORF">ESZ91_06240</name>
</gene>
<evidence type="ECO:0000256" key="14">
    <source>
        <dbReference type="PIRSR" id="PIRSR001461-3"/>
    </source>
</evidence>
<comment type="cofactor">
    <cofactor evidence="5">
        <name>Fe(2+)</name>
        <dbReference type="ChEBI" id="CHEBI:29033"/>
    </cofactor>
</comment>
<dbReference type="PANTHER" id="PTHR11749">
    <property type="entry name" value="RIBULOSE-5-PHOSPHATE-3-EPIMERASE"/>
    <property type="match status" value="1"/>
</dbReference>
<feature type="binding site" evidence="10 14">
    <location>
        <begin position="144"/>
        <end position="147"/>
    </location>
    <ligand>
        <name>substrate</name>
    </ligand>
</feature>
<evidence type="ECO:0000256" key="1">
    <source>
        <dbReference type="ARBA" id="ARBA00001782"/>
    </source>
</evidence>
<dbReference type="SUPFAM" id="SSF51366">
    <property type="entry name" value="Ribulose-phoshate binding barrel"/>
    <property type="match status" value="1"/>
</dbReference>
<comment type="cofactor">
    <cofactor evidence="4">
        <name>Zn(2+)</name>
        <dbReference type="ChEBI" id="CHEBI:29105"/>
    </cofactor>
</comment>
<dbReference type="Proteomes" id="UP000291269">
    <property type="component" value="Unassembled WGS sequence"/>
</dbReference>
<evidence type="ECO:0000313" key="16">
    <source>
        <dbReference type="Proteomes" id="UP000291269"/>
    </source>
</evidence>
<dbReference type="GO" id="GO:0046872">
    <property type="term" value="F:metal ion binding"/>
    <property type="evidence" value="ECO:0007669"/>
    <property type="project" value="UniProtKB-UniRule"/>
</dbReference>